<name>A0A7M1W476_VIBPH</name>
<dbReference type="EMBL" id="MT898199">
    <property type="protein sequence ID" value="QOS21857.1"/>
    <property type="molecule type" value="Genomic_DNA"/>
</dbReference>
<dbReference type="SUPFAM" id="SSF51445">
    <property type="entry name" value="(Trans)glycosidases"/>
    <property type="match status" value="1"/>
</dbReference>
<proteinExistence type="predicted"/>
<dbReference type="InterPro" id="IPR017853">
    <property type="entry name" value="GH"/>
</dbReference>
<keyword evidence="1" id="KW-0378">Hydrolase</keyword>
<dbReference type="PANTHER" id="PTHR12631:SF10">
    <property type="entry name" value="BETA-XYLOSIDASE-LIKE PROTEIN-RELATED"/>
    <property type="match status" value="1"/>
</dbReference>
<keyword evidence="1" id="KW-0326">Glycosidase</keyword>
<reference evidence="1" key="1">
    <citation type="submission" date="2020-08" db="EMBL/GenBank/DDBJ databases">
        <title>Genetic structure, function and evolution of capsule biosynthesis loci in Vibrio parahaemolyticus.</title>
        <authorList>
            <person name="Li L."/>
            <person name="Bian S."/>
        </authorList>
    </citation>
    <scope>NUCLEOTIDE SEQUENCE</scope>
    <source>
        <strain evidence="1">VP271</strain>
    </source>
</reference>
<sequence>MFLISQSVVSNPGGQAIRNDEVPVLLRKDGHISRLSFNLIEPVNIDMSSYFVFSMTTKTPDFIVADILKGDMGMPEINFENVKGQVYRFKRGNLKDFILKVSNRCENDIELPCDSFLYNQDLKSNVALSNDFFDVPIRKVYFDFLSNSAGDIELSIVNPRFVSRGMEVFCASKLIDIVRVNNASKINSSLTETGKMSFYYAPNSLCSALYSTGVRLEVDVYQNANIIAKKSFDFFSKVYFDFNIPKLGYVSVDFRLLHKEKLVAQYTTHYVRTLPNCSVTPSIGMSDGANFEGISHLGSYKSRIVINLATILKAKSGYEFSGNNNSFRNLLLSKGQTIYVALKGMPKWLSSRSSNDYSRYGPSCYNEYYDLIQWIVGHFSKYNNYVVETWNEANVSHEWNDTITVLSEVHKTAYRAIKSVNPSVQVLSPSSTSWDFEYFNVLHSLGVYDYSDGLAMHGYTYTPEAHAKLFEKLSQFVEKVSQGRKSFAVHITEIGFRVPAFSEVEQAEYFSLFSLYSHFLNNIECLLWFRYQNLVPESGLHYDQNSSSGYAMLGYCDSYARPSYAAFRWLTEVLSKTVPRDVIVSENDVLFVGYFNERQCIRISYCEGMKHELSQEFNIEGIRSYDMYGNELSSNEILENKLVYFIEKLN</sequence>
<organism evidence="1">
    <name type="scientific">Vibrio parahaemolyticus</name>
    <dbReference type="NCBI Taxonomy" id="670"/>
    <lineage>
        <taxon>Bacteria</taxon>
        <taxon>Pseudomonadati</taxon>
        <taxon>Pseudomonadota</taxon>
        <taxon>Gammaproteobacteria</taxon>
        <taxon>Vibrionales</taxon>
        <taxon>Vibrionaceae</taxon>
        <taxon>Vibrio</taxon>
    </lineage>
</organism>
<accession>A0A7M1W476</accession>
<dbReference type="InterPro" id="IPR051923">
    <property type="entry name" value="Glycosyl_Hydrolase_39"/>
</dbReference>
<gene>
    <name evidence="1" type="primary">xynB</name>
    <name evidence="1" type="ORF">VP271_00044</name>
</gene>
<dbReference type="EC" id="3.2.1.37" evidence="1"/>
<dbReference type="GO" id="GO:0009044">
    <property type="term" value="F:xylan 1,4-beta-xylosidase activity"/>
    <property type="evidence" value="ECO:0007669"/>
    <property type="project" value="UniProtKB-EC"/>
</dbReference>
<protein>
    <submittedName>
        <fullName evidence="1">Beta-xylosidase</fullName>
        <ecNumber evidence="1">3.2.1.37</ecNumber>
    </submittedName>
</protein>
<evidence type="ECO:0000313" key="1">
    <source>
        <dbReference type="EMBL" id="QOS21857.1"/>
    </source>
</evidence>
<dbReference type="Gene3D" id="3.20.20.80">
    <property type="entry name" value="Glycosidases"/>
    <property type="match status" value="1"/>
</dbReference>
<dbReference type="AlphaFoldDB" id="A0A7M1W476"/>
<dbReference type="PANTHER" id="PTHR12631">
    <property type="entry name" value="ALPHA-L-IDURONIDASE"/>
    <property type="match status" value="1"/>
</dbReference>